<evidence type="ECO:0000313" key="1">
    <source>
        <dbReference type="EMBL" id="EPY08276.1"/>
    </source>
</evidence>
<comment type="caution">
    <text evidence="1">The sequence shown here is derived from an EMBL/GenBank/DDBJ whole genome shotgun (WGS) entry which is preliminary data.</text>
</comment>
<evidence type="ECO:0000313" key="2">
    <source>
        <dbReference type="Proteomes" id="UP000015344"/>
    </source>
</evidence>
<reference evidence="1 2" key="1">
    <citation type="submission" date="2013-05" db="EMBL/GenBank/DDBJ databases">
        <authorList>
            <person name="Strain E.A."/>
            <person name="Brown E."/>
            <person name="Allard M.W."/>
            <person name="Luo Y.L."/>
        </authorList>
    </citation>
    <scope>NUCLEOTIDE SEQUENCE [LARGE SCALE GENOMIC DNA]</scope>
    <source>
        <strain evidence="1 2">TS-15</strain>
    </source>
</reference>
<proteinExistence type="predicted"/>
<dbReference type="AlphaFoldDB" id="S9U187"/>
<dbReference type="Proteomes" id="UP000015344">
    <property type="component" value="Unassembled WGS sequence"/>
</dbReference>
<protein>
    <submittedName>
        <fullName evidence="1">Uncharacterized protein</fullName>
    </submittedName>
</protein>
<gene>
    <name evidence="1" type="ORF">PAALTS15_04953</name>
</gene>
<sequence>MAFFVPSTGVTSFFPHEKKHWKSNAIAGILTYMPTRLAVGFGHVQAALIASGFYASTTAIFTPFIGSPAFVHSRNSACMQFITRLYTFPLQHTKSRNEQINQNKTKNLKK</sequence>
<organism evidence="1 2">
    <name type="scientific">Paenibacillus alvei TS-15</name>
    <dbReference type="NCBI Taxonomy" id="1117108"/>
    <lineage>
        <taxon>Bacteria</taxon>
        <taxon>Bacillati</taxon>
        <taxon>Bacillota</taxon>
        <taxon>Bacilli</taxon>
        <taxon>Bacillales</taxon>
        <taxon>Paenibacillaceae</taxon>
        <taxon>Paenibacillus</taxon>
    </lineage>
</organism>
<dbReference type="EMBL" id="ATMT01000016">
    <property type="protein sequence ID" value="EPY08276.1"/>
    <property type="molecule type" value="Genomic_DNA"/>
</dbReference>
<name>S9U187_PAEAL</name>
<accession>S9U187</accession>